<name>A0AAE1KDK0_PETCI</name>
<evidence type="ECO:0000256" key="1">
    <source>
        <dbReference type="ARBA" id="ARBA00022801"/>
    </source>
</evidence>
<dbReference type="PANTHER" id="PTHR11177">
    <property type="entry name" value="CHITINASE"/>
    <property type="match status" value="1"/>
</dbReference>
<organism evidence="6 7">
    <name type="scientific">Petrolisthes cinctipes</name>
    <name type="common">Flat porcelain crab</name>
    <dbReference type="NCBI Taxonomy" id="88211"/>
    <lineage>
        <taxon>Eukaryota</taxon>
        <taxon>Metazoa</taxon>
        <taxon>Ecdysozoa</taxon>
        <taxon>Arthropoda</taxon>
        <taxon>Crustacea</taxon>
        <taxon>Multicrustacea</taxon>
        <taxon>Malacostraca</taxon>
        <taxon>Eumalacostraca</taxon>
        <taxon>Eucarida</taxon>
        <taxon>Decapoda</taxon>
        <taxon>Pleocyemata</taxon>
        <taxon>Anomura</taxon>
        <taxon>Galatheoidea</taxon>
        <taxon>Porcellanidae</taxon>
        <taxon>Petrolisthes</taxon>
    </lineage>
</organism>
<dbReference type="GO" id="GO:0005975">
    <property type="term" value="P:carbohydrate metabolic process"/>
    <property type="evidence" value="ECO:0007669"/>
    <property type="project" value="InterPro"/>
</dbReference>
<dbReference type="PROSITE" id="PS51910">
    <property type="entry name" value="GH18_2"/>
    <property type="match status" value="1"/>
</dbReference>
<accession>A0AAE1KDK0</accession>
<dbReference type="SUPFAM" id="SSF51445">
    <property type="entry name" value="(Trans)glycosidases"/>
    <property type="match status" value="1"/>
</dbReference>
<evidence type="ECO:0000259" key="5">
    <source>
        <dbReference type="PROSITE" id="PS51910"/>
    </source>
</evidence>
<sequence>MSRRSRGVASQHQQEVVCYLGSWAVYRPGAGKFNIENIDPTLCTTLIYAFVGLNETTNTIKSLDPEYDINKKSLERFVNMKSLNPRLKVLVAVGGWTEGSTKYSVMSSAASSRETFIKSVVAFLKKHRFDGLDLDWEYPANRGGVPADKENFVSLAKELHHEFKKYGWMLTALGGRKVHSGDRLRH</sequence>
<dbReference type="GO" id="GO:0005576">
    <property type="term" value="C:extracellular region"/>
    <property type="evidence" value="ECO:0007669"/>
    <property type="project" value="TreeGrafter"/>
</dbReference>
<dbReference type="Proteomes" id="UP001286313">
    <property type="component" value="Unassembled WGS sequence"/>
</dbReference>
<keyword evidence="2 3" id="KW-0326">Glycosidase</keyword>
<evidence type="ECO:0000313" key="7">
    <source>
        <dbReference type="Proteomes" id="UP001286313"/>
    </source>
</evidence>
<dbReference type="GO" id="GO:0004568">
    <property type="term" value="F:chitinase activity"/>
    <property type="evidence" value="ECO:0007669"/>
    <property type="project" value="TreeGrafter"/>
</dbReference>
<evidence type="ECO:0000313" key="6">
    <source>
        <dbReference type="EMBL" id="KAK3872391.1"/>
    </source>
</evidence>
<evidence type="ECO:0000256" key="2">
    <source>
        <dbReference type="ARBA" id="ARBA00023295"/>
    </source>
</evidence>
<dbReference type="PROSITE" id="PS01095">
    <property type="entry name" value="GH18_1"/>
    <property type="match status" value="1"/>
</dbReference>
<dbReference type="PANTHER" id="PTHR11177:SF360">
    <property type="entry name" value="CHITINASE 4-RELATED"/>
    <property type="match status" value="1"/>
</dbReference>
<dbReference type="GO" id="GO:0006032">
    <property type="term" value="P:chitin catabolic process"/>
    <property type="evidence" value="ECO:0007669"/>
    <property type="project" value="TreeGrafter"/>
</dbReference>
<dbReference type="InterPro" id="IPR050314">
    <property type="entry name" value="Glycosyl_Hydrlase_18"/>
</dbReference>
<feature type="domain" description="GH18" evidence="5">
    <location>
        <begin position="14"/>
        <end position="186"/>
    </location>
</feature>
<dbReference type="InterPro" id="IPR001579">
    <property type="entry name" value="Glyco_hydro_18_chit_AS"/>
</dbReference>
<dbReference type="EMBL" id="JAWQEG010002378">
    <property type="protein sequence ID" value="KAK3872391.1"/>
    <property type="molecule type" value="Genomic_DNA"/>
</dbReference>
<evidence type="ECO:0000256" key="3">
    <source>
        <dbReference type="RuleBase" id="RU000489"/>
    </source>
</evidence>
<reference evidence="6" key="1">
    <citation type="submission" date="2023-10" db="EMBL/GenBank/DDBJ databases">
        <title>Genome assemblies of two species of porcelain crab, Petrolisthes cinctipes and Petrolisthes manimaculis (Anomura: Porcellanidae).</title>
        <authorList>
            <person name="Angst P."/>
        </authorList>
    </citation>
    <scope>NUCLEOTIDE SEQUENCE</scope>
    <source>
        <strain evidence="6">PB745_01</strain>
        <tissue evidence="6">Gill</tissue>
    </source>
</reference>
<dbReference type="InterPro" id="IPR011583">
    <property type="entry name" value="Chitinase_II/V-like_cat"/>
</dbReference>
<dbReference type="AlphaFoldDB" id="A0AAE1KDK0"/>
<proteinExistence type="inferred from homology"/>
<comment type="caution">
    <text evidence="6">The sequence shown here is derived from an EMBL/GenBank/DDBJ whole genome shotgun (WGS) entry which is preliminary data.</text>
</comment>
<keyword evidence="7" id="KW-1185">Reference proteome</keyword>
<dbReference type="InterPro" id="IPR017853">
    <property type="entry name" value="GH"/>
</dbReference>
<gene>
    <name evidence="6" type="ORF">Pcinc_022518</name>
</gene>
<evidence type="ECO:0000256" key="4">
    <source>
        <dbReference type="RuleBase" id="RU004453"/>
    </source>
</evidence>
<dbReference type="Pfam" id="PF00704">
    <property type="entry name" value="Glyco_hydro_18"/>
    <property type="match status" value="1"/>
</dbReference>
<dbReference type="GO" id="GO:0008061">
    <property type="term" value="F:chitin binding"/>
    <property type="evidence" value="ECO:0007669"/>
    <property type="project" value="InterPro"/>
</dbReference>
<dbReference type="Gene3D" id="3.20.20.80">
    <property type="entry name" value="Glycosidases"/>
    <property type="match status" value="1"/>
</dbReference>
<comment type="similarity">
    <text evidence="4">Belongs to the glycosyl hydrolase 18 family.</text>
</comment>
<dbReference type="SMART" id="SM00636">
    <property type="entry name" value="Glyco_18"/>
    <property type="match status" value="1"/>
</dbReference>
<dbReference type="InterPro" id="IPR001223">
    <property type="entry name" value="Glyco_hydro18_cat"/>
</dbReference>
<protein>
    <recommendedName>
        <fullName evidence="5">GH18 domain-containing protein</fullName>
    </recommendedName>
</protein>
<keyword evidence="1 3" id="KW-0378">Hydrolase</keyword>